<dbReference type="OrthoDB" id="9805017at2"/>
<dbReference type="AlphaFoldDB" id="A0A226GUQ6"/>
<organism evidence="4 5">
    <name type="scientific">Flavobacterium hercynium</name>
    <dbReference type="NCBI Taxonomy" id="387094"/>
    <lineage>
        <taxon>Bacteria</taxon>
        <taxon>Pseudomonadati</taxon>
        <taxon>Bacteroidota</taxon>
        <taxon>Flavobacteriia</taxon>
        <taxon>Flavobacteriales</taxon>
        <taxon>Flavobacteriaceae</taxon>
        <taxon>Flavobacterium</taxon>
    </lineage>
</organism>
<feature type="chain" id="PRO_5013393623" description="Secretion system C-terminal sorting domain-containing protein" evidence="2">
    <location>
        <begin position="20"/>
        <end position="592"/>
    </location>
</feature>
<feature type="signal peptide" evidence="2">
    <location>
        <begin position="1"/>
        <end position="19"/>
    </location>
</feature>
<feature type="domain" description="Secretion system C-terminal sorting" evidence="3">
    <location>
        <begin position="527"/>
        <end position="590"/>
    </location>
</feature>
<accession>A0A226GUQ6</accession>
<evidence type="ECO:0000313" key="4">
    <source>
        <dbReference type="EMBL" id="OXA85645.1"/>
    </source>
</evidence>
<dbReference type="Pfam" id="PF18962">
    <property type="entry name" value="Por_Secre_tail"/>
    <property type="match status" value="1"/>
</dbReference>
<keyword evidence="1 2" id="KW-0732">Signal</keyword>
<gene>
    <name evidence="4" type="ORF">B0A66_19150</name>
</gene>
<dbReference type="InterPro" id="IPR013431">
    <property type="entry name" value="Delta_60_rpt"/>
</dbReference>
<dbReference type="RefSeq" id="WP_089051470.1">
    <property type="nucleotide sequence ID" value="NZ_FXTV01000025.1"/>
</dbReference>
<dbReference type="NCBIfam" id="TIGR02608">
    <property type="entry name" value="delta_60_rpt"/>
    <property type="match status" value="4"/>
</dbReference>
<keyword evidence="5" id="KW-1185">Reference proteome</keyword>
<reference evidence="4 5" key="1">
    <citation type="submission" date="2016-11" db="EMBL/GenBank/DDBJ databases">
        <title>Whole genomes of Flavobacteriaceae.</title>
        <authorList>
            <person name="Stine C."/>
            <person name="Li C."/>
            <person name="Tadesse D."/>
        </authorList>
    </citation>
    <scope>NUCLEOTIDE SEQUENCE [LARGE SCALE GENOMIC DNA]</scope>
    <source>
        <strain evidence="4 5">DSM 18292</strain>
    </source>
</reference>
<dbReference type="Proteomes" id="UP000198345">
    <property type="component" value="Unassembled WGS sequence"/>
</dbReference>
<dbReference type="Gene3D" id="2.80.10.50">
    <property type="match status" value="2"/>
</dbReference>
<dbReference type="NCBIfam" id="TIGR04183">
    <property type="entry name" value="Por_Secre_tail"/>
    <property type="match status" value="1"/>
</dbReference>
<protein>
    <recommendedName>
        <fullName evidence="3">Secretion system C-terminal sorting domain-containing protein</fullName>
    </recommendedName>
</protein>
<evidence type="ECO:0000256" key="1">
    <source>
        <dbReference type="ARBA" id="ARBA00022729"/>
    </source>
</evidence>
<proteinExistence type="predicted"/>
<dbReference type="InterPro" id="IPR026444">
    <property type="entry name" value="Secre_tail"/>
</dbReference>
<name>A0A226GUQ6_9FLAO</name>
<dbReference type="EMBL" id="MUGW01000049">
    <property type="protein sequence ID" value="OXA85645.1"/>
    <property type="molecule type" value="Genomic_DNA"/>
</dbReference>
<evidence type="ECO:0000313" key="5">
    <source>
        <dbReference type="Proteomes" id="UP000198345"/>
    </source>
</evidence>
<comment type="caution">
    <text evidence="4">The sequence shown here is derived from an EMBL/GenBank/DDBJ whole genome shotgun (WGS) entry which is preliminary data.</text>
</comment>
<dbReference type="Pfam" id="PF17164">
    <property type="entry name" value="DUF5122"/>
    <property type="match status" value="1"/>
</dbReference>
<evidence type="ECO:0000259" key="3">
    <source>
        <dbReference type="Pfam" id="PF18962"/>
    </source>
</evidence>
<sequence>MKSRIFTLFILFTTIITNAQLPVAGTLDTNFGVEGSVFPPIQPFLYPFNIAVQQQTGEIVTTGLYAIDKTQAKYVGFIGRYDFYGNPKADFGTNGILEIDNLSPTFQSVHNVYFESSSPESPLYVSGNCSIDGKNTYYISKYSSKGILDTSYGVNGSIISLKGQIHGDYIYSLQENPITNHQSFKRYHLADGTLDQNFNNGDLPFLISEVTFYSSYEYNINIQSDGKIILCGKSGETGIIARYNNTGHIDTSFATNGYYYTDNTEIPGVQLTKTQSDGKIIFLTNRYSKYIDLSVLGRLNIDGTLDTTYGTAGYFKHTFPSSGFYLNDLEIQSDNKILMCGQIYTGQGKSFLFTARISDTGFLDFWRNDFHYQVSENFSLALIKDSYLFSYGYTFPTGNALNVHPVIQKIHLKSPEVSLNGTSLPSETTDLDLISTDGIIYSKDNVVLAAGDIKFRLDHSDACYWGAATTNSFPEGVSNMGGNMITINDSGTYNVSFNIKTGAYNFINKATLGTVDQNIDSNKFAFYPNPAKEKVTFTQKLKSIRVYTSDGKLMSSALTNNEINISGFSKGVYYFQAVTENNSIIGNKFIKD</sequence>
<evidence type="ECO:0000256" key="2">
    <source>
        <dbReference type="SAM" id="SignalP"/>
    </source>
</evidence>